<reference evidence="2 3" key="1">
    <citation type="journal article" date="2023" name="Arcadia Sci">
        <title>De novo assembly of a long-read Amblyomma americanum tick genome.</title>
        <authorList>
            <person name="Chou S."/>
            <person name="Poskanzer K.E."/>
            <person name="Rollins M."/>
            <person name="Thuy-Boun P.S."/>
        </authorList>
    </citation>
    <scope>NUCLEOTIDE SEQUENCE [LARGE SCALE GENOMIC DNA]</scope>
    <source>
        <strain evidence="2">F_SG_1</strain>
        <tissue evidence="2">Salivary glands</tissue>
    </source>
</reference>
<keyword evidence="3" id="KW-1185">Reference proteome</keyword>
<comment type="caution">
    <text evidence="2">The sequence shown here is derived from an EMBL/GenBank/DDBJ whole genome shotgun (WGS) entry which is preliminary data.</text>
</comment>
<evidence type="ECO:0000256" key="1">
    <source>
        <dbReference type="SAM" id="MobiDB-lite"/>
    </source>
</evidence>
<feature type="compositionally biased region" description="Low complexity" evidence="1">
    <location>
        <begin position="81"/>
        <end position="95"/>
    </location>
</feature>
<gene>
    <name evidence="2" type="ORF">V5799_025917</name>
</gene>
<organism evidence="2 3">
    <name type="scientific">Amblyomma americanum</name>
    <name type="common">Lone star tick</name>
    <dbReference type="NCBI Taxonomy" id="6943"/>
    <lineage>
        <taxon>Eukaryota</taxon>
        <taxon>Metazoa</taxon>
        <taxon>Ecdysozoa</taxon>
        <taxon>Arthropoda</taxon>
        <taxon>Chelicerata</taxon>
        <taxon>Arachnida</taxon>
        <taxon>Acari</taxon>
        <taxon>Parasitiformes</taxon>
        <taxon>Ixodida</taxon>
        <taxon>Ixodoidea</taxon>
        <taxon>Ixodidae</taxon>
        <taxon>Amblyomminae</taxon>
        <taxon>Amblyomma</taxon>
    </lineage>
</organism>
<dbReference type="AlphaFoldDB" id="A0AAQ4DK26"/>
<proteinExistence type="predicted"/>
<evidence type="ECO:0000313" key="2">
    <source>
        <dbReference type="EMBL" id="KAK8762816.1"/>
    </source>
</evidence>
<protein>
    <submittedName>
        <fullName evidence="2">Uncharacterized protein</fullName>
    </submittedName>
</protein>
<feature type="compositionally biased region" description="Polar residues" evidence="1">
    <location>
        <begin position="67"/>
        <end position="80"/>
    </location>
</feature>
<dbReference type="Proteomes" id="UP001321473">
    <property type="component" value="Unassembled WGS sequence"/>
</dbReference>
<dbReference type="EMBL" id="JARKHS020029758">
    <property type="protein sequence ID" value="KAK8762816.1"/>
    <property type="molecule type" value="Genomic_DNA"/>
</dbReference>
<name>A0AAQ4DK26_AMBAM</name>
<evidence type="ECO:0000313" key="3">
    <source>
        <dbReference type="Proteomes" id="UP001321473"/>
    </source>
</evidence>
<sequence length="102" mass="11186">MDTDLFNSGLHLDSMLVGGERSTELTNQMTSMSELRGLCSAPEESFVRPVLSGEELYRKYPHLREMLTSSSEAPSEQQPLSTSTVVQSVQRSDSSLTVEASS</sequence>
<accession>A0AAQ4DK26</accession>
<feature type="region of interest" description="Disordered" evidence="1">
    <location>
        <begin position="67"/>
        <end position="102"/>
    </location>
</feature>